<feature type="transmembrane region" description="Helical" evidence="1">
    <location>
        <begin position="18"/>
        <end position="36"/>
    </location>
</feature>
<sequence>MKPNDRLEVNNMEGFVDILLKVGVVFIMIFFFLIFVNIRSRKNNFFVECFSYKSVIKGRRDFVH</sequence>
<dbReference type="Proteomes" id="UP000078290">
    <property type="component" value="Unassembled WGS sequence"/>
</dbReference>
<dbReference type="AlphaFoldDB" id="A0A1B7KQU1"/>
<keyword evidence="1" id="KW-1133">Transmembrane helix</keyword>
<organism evidence="2 3">
    <name type="scientific">Parageobacillus thermoglucosidasius</name>
    <name type="common">Geobacillus thermoglucosidasius</name>
    <dbReference type="NCBI Taxonomy" id="1426"/>
    <lineage>
        <taxon>Bacteria</taxon>
        <taxon>Bacillati</taxon>
        <taxon>Bacillota</taxon>
        <taxon>Bacilli</taxon>
        <taxon>Bacillales</taxon>
        <taxon>Anoxybacillaceae</taxon>
        <taxon>Parageobacillus</taxon>
    </lineage>
</organism>
<accession>A0A1B7KQU1</accession>
<dbReference type="EMBL" id="LXMA01000034">
    <property type="protein sequence ID" value="OAT72445.1"/>
    <property type="molecule type" value="Genomic_DNA"/>
</dbReference>
<evidence type="ECO:0000313" key="3">
    <source>
        <dbReference type="Proteomes" id="UP000078290"/>
    </source>
</evidence>
<evidence type="ECO:0000313" key="2">
    <source>
        <dbReference type="EMBL" id="OAT72445.1"/>
    </source>
</evidence>
<gene>
    <name evidence="2" type="ORF">A7K69_09990</name>
</gene>
<comment type="caution">
    <text evidence="2">The sequence shown here is derived from an EMBL/GenBank/DDBJ whole genome shotgun (WGS) entry which is preliminary data.</text>
</comment>
<name>A0A1B7KQU1_PARTM</name>
<reference evidence="3" key="1">
    <citation type="submission" date="2016-05" db="EMBL/GenBank/DDBJ databases">
        <authorList>
            <person name="Wang W."/>
            <person name="Zhu L."/>
        </authorList>
    </citation>
    <scope>NUCLEOTIDE SEQUENCE [LARGE SCALE GENOMIC DNA]</scope>
    <source>
        <strain evidence="3">W-2</strain>
    </source>
</reference>
<evidence type="ECO:0000256" key="1">
    <source>
        <dbReference type="SAM" id="Phobius"/>
    </source>
</evidence>
<keyword evidence="1" id="KW-0812">Transmembrane</keyword>
<keyword evidence="1" id="KW-0472">Membrane</keyword>
<protein>
    <submittedName>
        <fullName evidence="2">Uncharacterized protein</fullName>
    </submittedName>
</protein>
<proteinExistence type="predicted"/>